<evidence type="ECO:0000313" key="3">
    <source>
        <dbReference type="Proteomes" id="UP000186364"/>
    </source>
</evidence>
<reference evidence="2 3" key="1">
    <citation type="submission" date="2016-09" db="EMBL/GenBank/DDBJ databases">
        <title>Rhizobium sp. nov., a novel species isolated from the rice rhizosphere.</title>
        <authorList>
            <person name="Zhao J."/>
            <person name="Zhang X."/>
        </authorList>
    </citation>
    <scope>NUCLEOTIDE SEQUENCE [LARGE SCALE GENOMIC DNA]</scope>
    <source>
        <strain evidence="2 3">1.7048</strain>
    </source>
</reference>
<dbReference type="AlphaFoldDB" id="A0A1Q9AZJ5"/>
<dbReference type="Proteomes" id="UP000186364">
    <property type="component" value="Unassembled WGS sequence"/>
</dbReference>
<feature type="region of interest" description="Disordered" evidence="1">
    <location>
        <begin position="50"/>
        <end position="378"/>
    </location>
</feature>
<evidence type="ECO:0000313" key="2">
    <source>
        <dbReference type="EMBL" id="OLP61128.1"/>
    </source>
</evidence>
<feature type="compositionally biased region" description="Basic and acidic residues" evidence="1">
    <location>
        <begin position="146"/>
        <end position="175"/>
    </location>
</feature>
<feature type="compositionally biased region" description="Basic and acidic residues" evidence="1">
    <location>
        <begin position="187"/>
        <end position="211"/>
    </location>
</feature>
<evidence type="ECO:0000256" key="1">
    <source>
        <dbReference type="SAM" id="MobiDB-lite"/>
    </source>
</evidence>
<feature type="compositionally biased region" description="Low complexity" evidence="1">
    <location>
        <begin position="734"/>
        <end position="744"/>
    </location>
</feature>
<organism evidence="2 3">
    <name type="scientific">Xaviernesmea oryzae</name>
    <dbReference type="NCBI Taxonomy" id="464029"/>
    <lineage>
        <taxon>Bacteria</taxon>
        <taxon>Pseudomonadati</taxon>
        <taxon>Pseudomonadota</taxon>
        <taxon>Alphaproteobacteria</taxon>
        <taxon>Hyphomicrobiales</taxon>
        <taxon>Rhizobiaceae</taxon>
        <taxon>Rhizobium/Agrobacterium group</taxon>
        <taxon>Xaviernesmea</taxon>
    </lineage>
</organism>
<proteinExistence type="predicted"/>
<name>A0A1Q9AZJ5_9HYPH</name>
<keyword evidence="3" id="KW-1185">Reference proteome</keyword>
<feature type="region of interest" description="Disordered" evidence="1">
    <location>
        <begin position="494"/>
        <end position="543"/>
    </location>
</feature>
<accession>A0A1Q9AZJ5</accession>
<feature type="compositionally biased region" description="Basic and acidic residues" evidence="1">
    <location>
        <begin position="232"/>
        <end position="256"/>
    </location>
</feature>
<feature type="compositionally biased region" description="Low complexity" evidence="1">
    <location>
        <begin position="212"/>
        <end position="226"/>
    </location>
</feature>
<feature type="region of interest" description="Disordered" evidence="1">
    <location>
        <begin position="685"/>
        <end position="759"/>
    </location>
</feature>
<dbReference type="EMBL" id="MKIP01000034">
    <property type="protein sequence ID" value="OLP61128.1"/>
    <property type="molecule type" value="Genomic_DNA"/>
</dbReference>
<feature type="compositionally biased region" description="Basic and acidic residues" evidence="1">
    <location>
        <begin position="73"/>
        <end position="89"/>
    </location>
</feature>
<gene>
    <name evidence="2" type="ORF">BJF93_03515</name>
</gene>
<comment type="caution">
    <text evidence="2">The sequence shown here is derived from an EMBL/GenBank/DDBJ whole genome shotgun (WGS) entry which is preliminary data.</text>
</comment>
<protein>
    <submittedName>
        <fullName evidence="2">Uncharacterized protein</fullName>
    </submittedName>
</protein>
<sequence>MRARVYEKARGAVRRQLEGMKPRPSDDMINRQMTKLEAAIADVESDFAEAVAEEAPIEDIAGEAAAPDQPVYDESHEPAAQDERADAAHAESQAEPADAERSEGPAPLSPHEPPPEHWQTPVVLQEEPAPAATLPDPAVHQAALEADDRSRAEDEARYADHAEPEARQPVEHYEPAEAYEPVVNDQVHSHEADVHENRTFEPAPHPDRADEPAYAPAEHAPAPSAAYDDDHDAAPAHDHAHHPADAYDLPDDHRTDGYVPDEFAGRPAETAAEDRFGIAPVEPAPYEPEHAEFAPAEPAPVEPAHDAWTDAAPEAYDDRLLDDPYAQHAEVQAAPQAHAEPWPAPEAYHAGDAAADDAARALAEEYDDLSDQASGPFETHAQAVVEPHVPAEPAYEVPAPAPSQQAAAASAEDDAAAALVEAYGDGAGRAQQIPSADWELPEWNTASAPAPAQPVHAHIEPEWHQTAEHVAYPDEPEAVVVPAAAAVAPAAGAPAVMADPQREAGQAEGWTWDDHDPFAATPDAGSSPKNDVRKEGEADSATGWAWPVEAQPATVQDERLEQDWEAIDALLSRSVNKDEPAAETEAPVVAPRPISYRTEPKPPRFSIKKALGLIVLLGVLGGGGYAYWLHRSTVDAWVGDLLASASVPAPSQAPGNAGQSSGSASPAATTETAAVANKFTQRLRADGSEIDEGVAPAAGRSTADEGRSVSAQTEAGNPVETAQADPAPTPTANPAPAEGAAAPATTPPPAGSVSATDAGTPAAAASVEVPAGAQKMFLYEERLGQAAPTAIEGSVAWTLKEETPDGASRPEPVIQAQITVPGRGLTALMTIKRNTDSSLPASHVIEFVFSLPANFEGGTIAGVQRVSMKRTEQDRGDALIGVPAKITDDFHMIALNDFPEAVKTNLDLLGSRGWMDIPLTYRNGRRALLTLDKGTAGADAFSQALRTWAAIKPSAG</sequence>
<feature type="region of interest" description="Disordered" evidence="1">
    <location>
        <begin position="393"/>
        <end position="412"/>
    </location>
</feature>
<feature type="region of interest" description="Disordered" evidence="1">
    <location>
        <begin position="649"/>
        <end position="670"/>
    </location>
</feature>
<feature type="compositionally biased region" description="Acidic residues" evidence="1">
    <location>
        <begin position="50"/>
        <end position="61"/>
    </location>
</feature>